<dbReference type="Proteomes" id="UP000249873">
    <property type="component" value="Chromosome"/>
</dbReference>
<proteinExistence type="predicted"/>
<dbReference type="RefSeq" id="WP_111373524.1">
    <property type="nucleotide sequence ID" value="NZ_CP029480.1"/>
</dbReference>
<dbReference type="KEGG" id="als:DJ013_19080"/>
<name>A0A2Z4GFS0_9BACT</name>
<evidence type="ECO:0000313" key="1">
    <source>
        <dbReference type="EMBL" id="AWW00157.1"/>
    </source>
</evidence>
<dbReference type="InterPro" id="IPR017853">
    <property type="entry name" value="GH"/>
</dbReference>
<dbReference type="Pfam" id="PF02065">
    <property type="entry name" value="Melibiase"/>
    <property type="match status" value="1"/>
</dbReference>
<sequence>MKEKLLLICLFISTITIAQDEGLIGALNSEKDSIESCYSILQNDTLTIGNSFIERRFRWNGGHVISIDIANKKSGKTINIKNGNTPDFGIKGLPVNSKKNNYSSTAVNASPIIPSHLMIQVLLEYEGLEVKQIFKVFPSSMGISSEYSLKKINSSLQFNAEDISIEQLNIENIHWAMEAIEFIDNTDRNNTFVKKENLLPYKSNEYVGNILYMSSLTENKGLYFLKEAPCSTIQLNYPGYDFSSYLKPNSTIVKSAGLGIKPEDLIINEWVKTFGYVIGVHDNQDITKKIALRSYQTNLRISRPDRDEMMMVNTWGDRNKDTKLREQFILDELKEAHKFGFTHYQIDDGWQQGLSKNSGVAGERLWDQWSFEDWLPNKQRFPNGFNSILALADSLNIKIGLWFHPSNENEYANWSQDADIVINLYRTFGITNIKVDGIKLPTKKADINLERFFNKILAETNYEMVFNVDATADNRYGYHYNNHLGNIFLENRYTDFKNYYPYQTLRNLWMLSAYMPSQRLQIEFLNKWRRAEVYGDEPFAPGNYSFDYVFAITMPSQPLGFFETTGLPDEADKSIELFKQYKAIHTELHNAQIFPIGNEPNGKSFTGFQFLTSDTEGYVLVFRELNDSEQFNLPTLFAPDKKVKFKKVYGDGFDFKAKTDYEGKVIFNIDKPNSFCLYKYTL</sequence>
<reference evidence="1 2" key="1">
    <citation type="submission" date="2018-05" db="EMBL/GenBank/DDBJ databases">
        <title>Complete genome sequence of Arcticibacterium luteifluviistationis SM1504T, a cytophagaceae bacterium isolated from Arctic surface seawater.</title>
        <authorList>
            <person name="Li Y."/>
            <person name="Qin Q.-L."/>
        </authorList>
    </citation>
    <scope>NUCLEOTIDE SEQUENCE [LARGE SCALE GENOMIC DNA]</scope>
    <source>
        <strain evidence="1 2">SM1504</strain>
    </source>
</reference>
<keyword evidence="2" id="KW-1185">Reference proteome</keyword>
<dbReference type="SUPFAM" id="SSF51445">
    <property type="entry name" value="(Trans)glycosidases"/>
    <property type="match status" value="1"/>
</dbReference>
<dbReference type="InterPro" id="IPR013785">
    <property type="entry name" value="Aldolase_TIM"/>
</dbReference>
<evidence type="ECO:0000313" key="2">
    <source>
        <dbReference type="Proteomes" id="UP000249873"/>
    </source>
</evidence>
<dbReference type="EMBL" id="CP029480">
    <property type="protein sequence ID" value="AWW00157.1"/>
    <property type="molecule type" value="Genomic_DNA"/>
</dbReference>
<dbReference type="Gene3D" id="3.20.20.70">
    <property type="entry name" value="Aldolase class I"/>
    <property type="match status" value="1"/>
</dbReference>
<organism evidence="1 2">
    <name type="scientific">Arcticibacterium luteifluviistationis</name>
    <dbReference type="NCBI Taxonomy" id="1784714"/>
    <lineage>
        <taxon>Bacteria</taxon>
        <taxon>Pseudomonadati</taxon>
        <taxon>Bacteroidota</taxon>
        <taxon>Cytophagia</taxon>
        <taxon>Cytophagales</taxon>
        <taxon>Leadbetterellaceae</taxon>
        <taxon>Arcticibacterium</taxon>
    </lineage>
</organism>
<dbReference type="AlphaFoldDB" id="A0A2Z4GFS0"/>
<accession>A0A2Z4GFS0</accession>
<protein>
    <submittedName>
        <fullName evidence="1">Alpha-galactosidase</fullName>
    </submittedName>
</protein>
<gene>
    <name evidence="1" type="ORF">DJ013_19080</name>
</gene>
<dbReference type="OrthoDB" id="9779211at2"/>